<feature type="transmembrane region" description="Helical" evidence="1">
    <location>
        <begin position="13"/>
        <end position="32"/>
    </location>
</feature>
<comment type="caution">
    <text evidence="2">The sequence shown here is derived from an EMBL/GenBank/DDBJ whole genome shotgun (WGS) entry which is preliminary data.</text>
</comment>
<gene>
    <name evidence="2" type="ORF">D1825_00085</name>
</gene>
<dbReference type="AlphaFoldDB" id="A0A413RRK9"/>
<dbReference type="Proteomes" id="UP000283374">
    <property type="component" value="Unassembled WGS sequence"/>
</dbReference>
<name>A0A413RRK9_9CELL</name>
<keyword evidence="1" id="KW-0472">Membrane</keyword>
<accession>A0A413RRK9</accession>
<evidence type="ECO:0000256" key="1">
    <source>
        <dbReference type="SAM" id="Phobius"/>
    </source>
</evidence>
<proteinExistence type="predicted"/>
<keyword evidence="1" id="KW-1133">Transmembrane helix</keyword>
<evidence type="ECO:0008006" key="4">
    <source>
        <dbReference type="Google" id="ProtNLM"/>
    </source>
</evidence>
<keyword evidence="3" id="KW-1185">Reference proteome</keyword>
<organism evidence="2 3">
    <name type="scientific">Cellulomonas rhizosphaerae</name>
    <dbReference type="NCBI Taxonomy" id="2293719"/>
    <lineage>
        <taxon>Bacteria</taxon>
        <taxon>Bacillati</taxon>
        <taxon>Actinomycetota</taxon>
        <taxon>Actinomycetes</taxon>
        <taxon>Micrococcales</taxon>
        <taxon>Cellulomonadaceae</taxon>
        <taxon>Cellulomonas</taxon>
    </lineage>
</organism>
<reference evidence="2 3" key="1">
    <citation type="submission" date="2018-08" db="EMBL/GenBank/DDBJ databases">
        <title>Cellulomonas rhizosphaerae sp. nov., a novel actinomycete isolated from soil.</title>
        <authorList>
            <person name="Tian Y."/>
        </authorList>
    </citation>
    <scope>NUCLEOTIDE SEQUENCE [LARGE SCALE GENOMIC DNA]</scope>
    <source>
        <strain evidence="2 3">NEAU-TCZ24</strain>
    </source>
</reference>
<protein>
    <recommendedName>
        <fullName evidence="4">Phosphoesterase</fullName>
    </recommendedName>
</protein>
<dbReference type="EMBL" id="QWKP01000010">
    <property type="protein sequence ID" value="RHA44656.1"/>
    <property type="molecule type" value="Genomic_DNA"/>
</dbReference>
<sequence>MGWGAMTSERSRVLLWTYVPGLVLMAAGLLVFGKMLDDVREGDDLAAADQAVLDWLVAHRSPWLTNLLAAITFVTGPTVLP</sequence>
<feature type="non-terminal residue" evidence="2">
    <location>
        <position position="81"/>
    </location>
</feature>
<evidence type="ECO:0000313" key="3">
    <source>
        <dbReference type="Proteomes" id="UP000283374"/>
    </source>
</evidence>
<evidence type="ECO:0000313" key="2">
    <source>
        <dbReference type="EMBL" id="RHA44656.1"/>
    </source>
</evidence>
<keyword evidence="1" id="KW-0812">Transmembrane</keyword>